<dbReference type="SUPFAM" id="SSF52255">
    <property type="entry name" value="N5-CAIR mutase (phosphoribosylaminoimidazole carboxylase, PurE)"/>
    <property type="match status" value="1"/>
</dbReference>
<dbReference type="SMART" id="SM01001">
    <property type="entry name" value="AIRC"/>
    <property type="match status" value="1"/>
</dbReference>
<comment type="function">
    <text evidence="3 4">Catalyzes the conversion of N5-carboxyaminoimidazole ribonucleotide (N5-CAIR) to 4-carboxy-5-aminoimidazole ribonucleotide (CAIR).</text>
</comment>
<comment type="caution">
    <text evidence="7">The sequence shown here is derived from an EMBL/GenBank/DDBJ whole genome shotgun (WGS) entry which is preliminary data.</text>
</comment>
<dbReference type="AlphaFoldDB" id="A0A520KFX2"/>
<feature type="binding site" evidence="3 5">
    <location>
        <position position="10"/>
    </location>
    <ligand>
        <name>substrate</name>
    </ligand>
</feature>
<name>A0A520KFX2_9CREN</name>
<dbReference type="GO" id="GO:0006189">
    <property type="term" value="P:'de novo' IMP biosynthetic process"/>
    <property type="evidence" value="ECO:0007669"/>
    <property type="project" value="UniProtKB-UniRule"/>
</dbReference>
<dbReference type="InterPro" id="IPR024694">
    <property type="entry name" value="PurE_prokaryotes"/>
</dbReference>
<keyword evidence="7" id="KW-0456">Lyase</keyword>
<comment type="similarity">
    <text evidence="3">Belongs to the AIR carboxylase family. Class I subfamily.</text>
</comment>
<feature type="binding site" evidence="3 5">
    <location>
        <position position="40"/>
    </location>
    <ligand>
        <name>substrate</name>
    </ligand>
</feature>
<dbReference type="InterPro" id="IPR000031">
    <property type="entry name" value="PurE_dom"/>
</dbReference>
<sequence>MPKVAVIIGSTSDKKAGDEAVEILKEFGVEFDYRVLSAHRNPDELDAFIKSTDAEVFIAIAGLSAALPGFIASKTIRPVIGVPINVKLEGLDAFLSMAQMPSGIPVATVGVDNAKNGAYLALEILALKYSDIRDKLLEKRGLKK</sequence>
<accession>A0A520KFX2</accession>
<evidence type="ECO:0000256" key="1">
    <source>
        <dbReference type="ARBA" id="ARBA00022755"/>
    </source>
</evidence>
<reference evidence="7 8" key="1">
    <citation type="journal article" date="2019" name="Nat. Microbiol.">
        <title>Wide diversity of methane and short-chain alkane metabolisms in uncultured archaea.</title>
        <authorList>
            <person name="Borrel G."/>
            <person name="Adam P.S."/>
            <person name="McKay L.J."/>
            <person name="Chen L.X."/>
            <person name="Sierra-Garcia I.N."/>
            <person name="Sieber C.M."/>
            <person name="Letourneur Q."/>
            <person name="Ghozlane A."/>
            <person name="Andersen G.L."/>
            <person name="Li W.J."/>
            <person name="Hallam S.J."/>
            <person name="Muyzer G."/>
            <person name="de Oliveira V.M."/>
            <person name="Inskeep W.P."/>
            <person name="Banfield J.F."/>
            <person name="Gribaldo S."/>
        </authorList>
    </citation>
    <scope>NUCLEOTIDE SEQUENCE [LARGE SCALE GENOMIC DNA]</scope>
    <source>
        <strain evidence="7">Verst-YHS</strain>
    </source>
</reference>
<dbReference type="EC" id="5.4.99.18" evidence="3 4"/>
<evidence type="ECO:0000256" key="4">
    <source>
        <dbReference type="PIRNR" id="PIRNR001338"/>
    </source>
</evidence>
<evidence type="ECO:0000256" key="5">
    <source>
        <dbReference type="PIRSR" id="PIRSR001338-1"/>
    </source>
</evidence>
<evidence type="ECO:0000313" key="8">
    <source>
        <dbReference type="Proteomes" id="UP000316080"/>
    </source>
</evidence>
<dbReference type="EMBL" id="RXIH01000024">
    <property type="protein sequence ID" value="RZN56417.1"/>
    <property type="molecule type" value="Genomic_DNA"/>
</dbReference>
<dbReference type="PIRSF" id="PIRSF001338">
    <property type="entry name" value="AIR_carboxylase"/>
    <property type="match status" value="1"/>
</dbReference>
<feature type="binding site" evidence="3 5">
    <location>
        <position position="13"/>
    </location>
    <ligand>
        <name>substrate</name>
    </ligand>
</feature>
<dbReference type="GO" id="GO:0034023">
    <property type="term" value="F:5-(carboxyamino)imidazole ribonucleotide mutase activity"/>
    <property type="evidence" value="ECO:0007669"/>
    <property type="project" value="UniProtKB-UniRule"/>
</dbReference>
<evidence type="ECO:0000259" key="6">
    <source>
        <dbReference type="SMART" id="SM01001"/>
    </source>
</evidence>
<dbReference type="Pfam" id="PF00731">
    <property type="entry name" value="AIRC"/>
    <property type="match status" value="1"/>
</dbReference>
<dbReference type="HAMAP" id="MF_01929">
    <property type="entry name" value="PurE_classI"/>
    <property type="match status" value="1"/>
</dbReference>
<gene>
    <name evidence="3 7" type="primary">purE</name>
    <name evidence="7" type="ORF">EF809_02810</name>
</gene>
<protein>
    <recommendedName>
        <fullName evidence="3 4">N5-carboxyaminoimidazole ribonucleotide mutase</fullName>
        <shortName evidence="3 4">N5-CAIR mutase</shortName>
        <ecNumber evidence="3 4">5.4.99.18</ecNumber>
    </recommendedName>
    <alternativeName>
        <fullName evidence="3">5-(carboxyamino)imidazole ribonucleotide mutase</fullName>
    </alternativeName>
</protein>
<dbReference type="GO" id="GO:0016829">
    <property type="term" value="F:lyase activity"/>
    <property type="evidence" value="ECO:0007669"/>
    <property type="project" value="UniProtKB-KW"/>
</dbReference>
<evidence type="ECO:0000256" key="3">
    <source>
        <dbReference type="HAMAP-Rule" id="MF_01929"/>
    </source>
</evidence>
<evidence type="ECO:0000256" key="2">
    <source>
        <dbReference type="ARBA" id="ARBA00023235"/>
    </source>
</evidence>
<comment type="catalytic activity">
    <reaction evidence="3 4">
        <text>5-carboxyamino-1-(5-phospho-D-ribosyl)imidazole + H(+) = 5-amino-1-(5-phospho-D-ribosyl)imidazole-4-carboxylate</text>
        <dbReference type="Rhea" id="RHEA:13193"/>
        <dbReference type="ChEBI" id="CHEBI:15378"/>
        <dbReference type="ChEBI" id="CHEBI:58730"/>
        <dbReference type="ChEBI" id="CHEBI:77657"/>
        <dbReference type="EC" id="5.4.99.18"/>
    </reaction>
</comment>
<dbReference type="PANTHER" id="PTHR23046">
    <property type="entry name" value="PHOSPHORIBOSYLAMINOIMIDAZOLE CARBOXYLASE CATALYTIC SUBUNIT"/>
    <property type="match status" value="1"/>
</dbReference>
<keyword evidence="1 3" id="KW-0658">Purine biosynthesis</keyword>
<organism evidence="7 8">
    <name type="scientific">Thermoproteota archaeon</name>
    <dbReference type="NCBI Taxonomy" id="2056631"/>
    <lineage>
        <taxon>Archaea</taxon>
        <taxon>Thermoproteota</taxon>
    </lineage>
</organism>
<dbReference type="PANTHER" id="PTHR23046:SF2">
    <property type="entry name" value="PHOSPHORIBOSYLAMINOIMIDAZOLE CARBOXYLASE"/>
    <property type="match status" value="1"/>
</dbReference>
<keyword evidence="2 3" id="KW-0413">Isomerase</keyword>
<dbReference type="Proteomes" id="UP000316080">
    <property type="component" value="Unassembled WGS sequence"/>
</dbReference>
<evidence type="ECO:0000313" key="7">
    <source>
        <dbReference type="EMBL" id="RZN56417.1"/>
    </source>
</evidence>
<dbReference type="InterPro" id="IPR033747">
    <property type="entry name" value="PurE_ClassI"/>
</dbReference>
<feature type="domain" description="PurE" evidence="6">
    <location>
        <begin position="2"/>
        <end position="144"/>
    </location>
</feature>
<dbReference type="Gene3D" id="3.40.50.1970">
    <property type="match status" value="1"/>
</dbReference>
<comment type="pathway">
    <text evidence="3 4">Purine metabolism; IMP biosynthesis via de novo pathway; 5-amino-1-(5-phospho-D-ribosyl)imidazole-4-carboxylate from 5-amino-1-(5-phospho-D-ribosyl)imidazole (N5-CAIR route): step 2/2.</text>
</comment>
<proteinExistence type="inferred from homology"/>
<dbReference type="UniPathway" id="UPA00074">
    <property type="reaction ID" value="UER00943"/>
</dbReference>
<dbReference type="NCBIfam" id="TIGR01162">
    <property type="entry name" value="purE"/>
    <property type="match status" value="1"/>
</dbReference>